<feature type="chain" id="PRO_5036451734" description="Antifreeze protein" evidence="1">
    <location>
        <begin position="19"/>
        <end position="115"/>
    </location>
</feature>
<accession>A0A8X8GXJ0</accession>
<evidence type="ECO:0000256" key="1">
    <source>
        <dbReference type="SAM" id="SignalP"/>
    </source>
</evidence>
<gene>
    <name evidence="2" type="ORF">GEU84_004640</name>
</gene>
<name>A0A8X8GXJ0_9RHOB</name>
<dbReference type="EMBL" id="WHUT02000002">
    <property type="protein sequence ID" value="NUB43663.1"/>
    <property type="molecule type" value="Genomic_DNA"/>
</dbReference>
<evidence type="ECO:0000313" key="3">
    <source>
        <dbReference type="Proteomes" id="UP000484076"/>
    </source>
</evidence>
<dbReference type="Proteomes" id="UP000484076">
    <property type="component" value="Unassembled WGS sequence"/>
</dbReference>
<organism evidence="2 3">
    <name type="scientific">Fertoeibacter niger</name>
    <dbReference type="NCBI Taxonomy" id="2656921"/>
    <lineage>
        <taxon>Bacteria</taxon>
        <taxon>Pseudomonadati</taxon>
        <taxon>Pseudomonadota</taxon>
        <taxon>Alphaproteobacteria</taxon>
        <taxon>Rhodobacterales</taxon>
        <taxon>Paracoccaceae</taxon>
        <taxon>Fertoeibacter</taxon>
    </lineage>
</organism>
<evidence type="ECO:0000313" key="2">
    <source>
        <dbReference type="EMBL" id="NUB43663.1"/>
    </source>
</evidence>
<protein>
    <recommendedName>
        <fullName evidence="4">Antifreeze protein</fullName>
    </recommendedName>
</protein>
<comment type="caution">
    <text evidence="2">The sequence shown here is derived from an EMBL/GenBank/DDBJ whole genome shotgun (WGS) entry which is preliminary data.</text>
</comment>
<feature type="signal peptide" evidence="1">
    <location>
        <begin position="1"/>
        <end position="18"/>
    </location>
</feature>
<keyword evidence="3" id="KW-1185">Reference proteome</keyword>
<evidence type="ECO:0008006" key="4">
    <source>
        <dbReference type="Google" id="ProtNLM"/>
    </source>
</evidence>
<reference evidence="2" key="1">
    <citation type="submission" date="2020-05" db="EMBL/GenBank/DDBJ databases">
        <title>Fertoebacter nigrum gen. nov., sp. nov., a new member of the family Rhodobacteraceae.</title>
        <authorList>
            <person name="Szuroczki S."/>
            <person name="Abbaszade G."/>
            <person name="Buni D."/>
            <person name="Schumann P."/>
            <person name="Toth E."/>
        </authorList>
    </citation>
    <scope>NUCLEOTIDE SEQUENCE</scope>
    <source>
        <strain evidence="2">RG-N-1a</strain>
    </source>
</reference>
<dbReference type="AlphaFoldDB" id="A0A8X8GXJ0"/>
<proteinExistence type="predicted"/>
<dbReference type="RefSeq" id="WP_152824277.1">
    <property type="nucleotide sequence ID" value="NZ_WHUT02000002.1"/>
</dbReference>
<keyword evidence="1" id="KW-0732">Signal</keyword>
<sequence>MRLATVLALLPGIAIGGAADLLTAQCAAFWLGRDDYAARSAYLDRTPGDLLLARDFRDAAVRLNNGAAAPVDAFIAAERHNMALLTEAMILGDRQSRDLHDRLAARCAGPAKPQP</sequence>